<dbReference type="GeneID" id="95520635"/>
<proteinExistence type="predicted"/>
<dbReference type="RefSeq" id="WP_114245306.1">
    <property type="nucleotide sequence ID" value="NZ_BMRN01000011.1"/>
</dbReference>
<organism evidence="1 2">
    <name type="scientific">Streptomyces atratus</name>
    <dbReference type="NCBI Taxonomy" id="1893"/>
    <lineage>
        <taxon>Bacteria</taxon>
        <taxon>Bacillati</taxon>
        <taxon>Actinomycetota</taxon>
        <taxon>Actinomycetes</taxon>
        <taxon>Kitasatosporales</taxon>
        <taxon>Streptomycetaceae</taxon>
        <taxon>Streptomyces</taxon>
    </lineage>
</organism>
<dbReference type="SUPFAM" id="SSF46689">
    <property type="entry name" value="Homeodomain-like"/>
    <property type="match status" value="1"/>
</dbReference>
<accession>A0A2Z5JEH9</accession>
<gene>
    <name evidence="1" type="ORF">C5746_19490</name>
</gene>
<evidence type="ECO:0000313" key="2">
    <source>
        <dbReference type="Proteomes" id="UP000252698"/>
    </source>
</evidence>
<dbReference type="Proteomes" id="UP000252698">
    <property type="component" value="Chromosome"/>
</dbReference>
<dbReference type="KEGG" id="sata:C5746_19490"/>
<dbReference type="Gene3D" id="1.10.357.10">
    <property type="entry name" value="Tetracycline Repressor, domain 2"/>
    <property type="match status" value="1"/>
</dbReference>
<sequence>MRPRSSYKAPPSQSLIYSAVLQSMAEHGPRRMNMALAARIADTDRQLLYRNWPDRNVLVRESAESELQRVLFVASDLRSEQEGLCRVAEQIVRAARMTREHPVTRATVRTDPDLLRSALLDMDTRLHGRARYWLGGLFPGPLARTIPHMYRLPDVLLTVAAPFALTPPEEPHTDSERSQLDARLRATLHMCLGTAPDCPCAATPP</sequence>
<evidence type="ECO:0008006" key="3">
    <source>
        <dbReference type="Google" id="ProtNLM"/>
    </source>
</evidence>
<dbReference type="InterPro" id="IPR009057">
    <property type="entry name" value="Homeodomain-like_sf"/>
</dbReference>
<dbReference type="AlphaFoldDB" id="A0A2Z5JEH9"/>
<reference evidence="1 2" key="1">
    <citation type="journal article" date="2018" name="Front. Microbiol.">
        <title>Genome Sequencing of Streptomyces atratus SCSIOZH16 and Activation Production of Nocardamine via Metabolic Engineering.</title>
        <authorList>
            <person name="Li Y."/>
            <person name="Zhang C."/>
            <person name="Liu C."/>
            <person name="Ju J."/>
            <person name="Ma J."/>
        </authorList>
    </citation>
    <scope>NUCLEOTIDE SEQUENCE [LARGE SCALE GENOMIC DNA]</scope>
    <source>
        <strain evidence="1 2">SCSIO_ZH16</strain>
    </source>
</reference>
<name>A0A2Z5JEH9_STRAR</name>
<dbReference type="EMBL" id="CP027306">
    <property type="protein sequence ID" value="AXE78740.1"/>
    <property type="molecule type" value="Genomic_DNA"/>
</dbReference>
<protein>
    <recommendedName>
        <fullName evidence="3">TetR family transcriptional regulator</fullName>
    </recommendedName>
</protein>
<evidence type="ECO:0000313" key="1">
    <source>
        <dbReference type="EMBL" id="AXE78740.1"/>
    </source>
</evidence>